<dbReference type="AlphaFoldDB" id="A0A0X3XCL0"/>
<gene>
    <name evidence="3" type="ORF">ADL28_03105</name>
</gene>
<sequence length="245" mass="26399">MRIVEILDAVDDQIAALHAESAALEGLLESLRSDLPETDHQPIGDVLLGIDSGKSVQAGGEASAEDEYRILKLSAVQCGWFKPSEAKTVTEVAAFSPGHVVKNGDLLITRANTPERVGFVAIARNVPEGTFMPDLIWRLRVDESRVRTGYLEHALSSRELRTSISGTAGGTSKSMVKINKRGFGAVRVPIPSLPEQGEYVQRCDAVAEGIRATRAEEARLRQARSGLLSGLLDRTIEIESVDLGG</sequence>
<proteinExistence type="predicted"/>
<evidence type="ECO:0000256" key="2">
    <source>
        <dbReference type="ARBA" id="ARBA00023125"/>
    </source>
</evidence>
<reference evidence="4" key="1">
    <citation type="submission" date="2015-10" db="EMBL/GenBank/DDBJ databases">
        <authorList>
            <person name="Ju K.-S."/>
            <person name="Doroghazi J.R."/>
            <person name="Metcalf W.W."/>
        </authorList>
    </citation>
    <scope>NUCLEOTIDE SEQUENCE [LARGE SCALE GENOMIC DNA]</scope>
    <source>
        <strain evidence="4">NRRL F-8817</strain>
    </source>
</reference>
<accession>A0A0X3XCL0</accession>
<dbReference type="InterPro" id="IPR051212">
    <property type="entry name" value="Type-I_RE_S_subunit"/>
</dbReference>
<dbReference type="PANTHER" id="PTHR43140:SF1">
    <property type="entry name" value="TYPE I RESTRICTION ENZYME ECOKI SPECIFICITY SUBUNIT"/>
    <property type="match status" value="1"/>
</dbReference>
<protein>
    <recommendedName>
        <fullName evidence="5">Type I restriction modification DNA specificity domain-containing protein</fullName>
    </recommendedName>
</protein>
<dbReference type="GO" id="GO:0003677">
    <property type="term" value="F:DNA binding"/>
    <property type="evidence" value="ECO:0007669"/>
    <property type="project" value="UniProtKB-KW"/>
</dbReference>
<keyword evidence="2" id="KW-0238">DNA-binding</keyword>
<dbReference type="Gene3D" id="3.90.220.20">
    <property type="entry name" value="DNA methylase specificity domains"/>
    <property type="match status" value="1"/>
</dbReference>
<keyword evidence="1" id="KW-0680">Restriction system</keyword>
<evidence type="ECO:0008006" key="5">
    <source>
        <dbReference type="Google" id="ProtNLM"/>
    </source>
</evidence>
<dbReference type="Proteomes" id="UP000053413">
    <property type="component" value="Unassembled WGS sequence"/>
</dbReference>
<evidence type="ECO:0000256" key="1">
    <source>
        <dbReference type="ARBA" id="ARBA00022747"/>
    </source>
</evidence>
<dbReference type="SUPFAM" id="SSF116734">
    <property type="entry name" value="DNA methylase specificity domain"/>
    <property type="match status" value="1"/>
</dbReference>
<comment type="caution">
    <text evidence="3">The sequence shown here is derived from an EMBL/GenBank/DDBJ whole genome shotgun (WGS) entry which is preliminary data.</text>
</comment>
<evidence type="ECO:0000313" key="3">
    <source>
        <dbReference type="EMBL" id="KUL66754.1"/>
    </source>
</evidence>
<dbReference type="GO" id="GO:0009307">
    <property type="term" value="P:DNA restriction-modification system"/>
    <property type="evidence" value="ECO:0007669"/>
    <property type="project" value="UniProtKB-KW"/>
</dbReference>
<organism evidence="3 4">
    <name type="scientific">Streptomyces violaceusniger</name>
    <dbReference type="NCBI Taxonomy" id="68280"/>
    <lineage>
        <taxon>Bacteria</taxon>
        <taxon>Bacillati</taxon>
        <taxon>Actinomycetota</taxon>
        <taxon>Actinomycetes</taxon>
        <taxon>Kitasatosporales</taxon>
        <taxon>Streptomycetaceae</taxon>
        <taxon>Streptomyces</taxon>
        <taxon>Streptomyces violaceusniger group</taxon>
    </lineage>
</organism>
<dbReference type="InterPro" id="IPR044946">
    <property type="entry name" value="Restrct_endonuc_typeI_TRD_sf"/>
</dbReference>
<evidence type="ECO:0000313" key="4">
    <source>
        <dbReference type="Proteomes" id="UP000053413"/>
    </source>
</evidence>
<dbReference type="PANTHER" id="PTHR43140">
    <property type="entry name" value="TYPE-1 RESTRICTION ENZYME ECOKI SPECIFICITY PROTEIN"/>
    <property type="match status" value="1"/>
</dbReference>
<name>A0A0X3XCL0_STRVO</name>
<dbReference type="EMBL" id="LLZJ01000009">
    <property type="protein sequence ID" value="KUL66754.1"/>
    <property type="molecule type" value="Genomic_DNA"/>
</dbReference>